<proteinExistence type="predicted"/>
<name>E6QSJ0_9ZZZZ</name>
<evidence type="ECO:0000313" key="3">
    <source>
        <dbReference type="EMBL" id="CBI10212.1"/>
    </source>
</evidence>
<gene>
    <name evidence="3" type="ORF">CARN7_0977</name>
</gene>
<dbReference type="AlphaFoldDB" id="E6QSJ0"/>
<dbReference type="GO" id="GO:0030435">
    <property type="term" value="P:sporulation resulting in formation of a cellular spore"/>
    <property type="evidence" value="ECO:0007669"/>
    <property type="project" value="UniProtKB-KW"/>
</dbReference>
<reference evidence="3" key="1">
    <citation type="submission" date="2009-10" db="EMBL/GenBank/DDBJ databases">
        <title>Diversity of trophic interactions inside an arsenic-rich microbial ecosystem.</title>
        <authorList>
            <person name="Bertin P.N."/>
            <person name="Heinrich-Salmeron A."/>
            <person name="Pelletier E."/>
            <person name="Goulhen-Chollet F."/>
            <person name="Arsene-Ploetze F."/>
            <person name="Gallien S."/>
            <person name="Calteau A."/>
            <person name="Vallenet D."/>
            <person name="Casiot C."/>
            <person name="Chane-Woon-Ming B."/>
            <person name="Giloteaux L."/>
            <person name="Barakat M."/>
            <person name="Bonnefoy V."/>
            <person name="Bruneel O."/>
            <person name="Chandler M."/>
            <person name="Cleiss J."/>
            <person name="Duran R."/>
            <person name="Elbaz-Poulichet F."/>
            <person name="Fonknechten N."/>
            <person name="Lauga B."/>
            <person name="Mornico D."/>
            <person name="Ortet P."/>
            <person name="Schaeffer C."/>
            <person name="Siguier P."/>
            <person name="Alexander Thil Smith A."/>
            <person name="Van Dorsselaer A."/>
            <person name="Weissenbach J."/>
            <person name="Medigue C."/>
            <person name="Le Paslier D."/>
        </authorList>
    </citation>
    <scope>NUCLEOTIDE SEQUENCE</scope>
</reference>
<dbReference type="EMBL" id="CABR01000074">
    <property type="protein sequence ID" value="CBI10212.1"/>
    <property type="molecule type" value="Genomic_DNA"/>
</dbReference>
<dbReference type="GO" id="GO:0003810">
    <property type="term" value="F:protein-glutamine gamma-glutamyltransferase activity"/>
    <property type="evidence" value="ECO:0007669"/>
    <property type="project" value="InterPro"/>
</dbReference>
<dbReference type="InterPro" id="IPR020916">
    <property type="entry name" value="Gln_gamma-glutamylTfrase_bac"/>
</dbReference>
<organism evidence="3">
    <name type="scientific">mine drainage metagenome</name>
    <dbReference type="NCBI Taxonomy" id="410659"/>
    <lineage>
        <taxon>unclassified sequences</taxon>
        <taxon>metagenomes</taxon>
        <taxon>ecological metagenomes</taxon>
    </lineage>
</organism>
<evidence type="ECO:0000256" key="1">
    <source>
        <dbReference type="ARBA" id="ARBA00022679"/>
    </source>
</evidence>
<protein>
    <submittedName>
        <fullName evidence="3">Putative lipoprotein</fullName>
    </submittedName>
</protein>
<evidence type="ECO:0000256" key="2">
    <source>
        <dbReference type="ARBA" id="ARBA00022969"/>
    </source>
</evidence>
<accession>E6QSJ0</accession>
<keyword evidence="1" id="KW-0808">Transferase</keyword>
<dbReference type="Pfam" id="PF20085">
    <property type="entry name" value="TGL"/>
    <property type="match status" value="1"/>
</dbReference>
<comment type="caution">
    <text evidence="3">The sequence shown here is derived from an EMBL/GenBank/DDBJ whole genome shotgun (WGS) entry which is preliminary data.</text>
</comment>
<keyword evidence="2" id="KW-0749">Sporulation</keyword>
<keyword evidence="3" id="KW-0449">Lipoprotein</keyword>
<sequence>MMNNPDTNFGGIKIQGETAGDIGEARQKFMHQLQELGLDLWITTIEKMNTGSQSIHFQLRKDIAQEWMPDGDTTQLCQKLNLDTECSTSDLEREILLSMLAGPEAFDHPSYSELASAVRIRKNIVEAARKTVLAFDTEEAERPSDYWAYSEESGFTILPGKPLITALQAATQPSTSGKLYSFSCYRATEYVILLALAQELQITNPKLHHQLQKQWENRAIKSGEFHDIFMREYGSMTAPLPPKYYVPGDRLWFRNPNELSANIMGYEGSWVFYLGNGLFSNFWKQDQPYTMTAKCLEVFHWRNATYADEAGTFRINETIVEELAHTSMNNQLEIEQILQEMLNFREPQGVYISGGCIDTSREYPRYVCPETCDLILPNSAIQLNIDDR</sequence>